<keyword evidence="3" id="KW-0805">Transcription regulation</keyword>
<dbReference type="PROSITE" id="PS01081">
    <property type="entry name" value="HTH_TETR_1"/>
    <property type="match status" value="1"/>
</dbReference>
<evidence type="ECO:0000259" key="7">
    <source>
        <dbReference type="PROSITE" id="PS50977"/>
    </source>
</evidence>
<accession>A0A9X0QK54</accession>
<organism evidence="8 9">
    <name type="scientific">Tunturiibacter gelidiferens</name>
    <dbReference type="NCBI Taxonomy" id="3069689"/>
    <lineage>
        <taxon>Bacteria</taxon>
        <taxon>Pseudomonadati</taxon>
        <taxon>Acidobacteriota</taxon>
        <taxon>Terriglobia</taxon>
        <taxon>Terriglobales</taxon>
        <taxon>Acidobacteriaceae</taxon>
        <taxon>Tunturiibacter</taxon>
    </lineage>
</organism>
<sequence length="212" mass="23979">MKVNREMVAQAGLKLLNEVGLEQLTLRRLGTQLKVQAAAIYWHFKSKEELIDEMATMVLAEGAPNLLPTRRSADWKAWSAAFGHGLRKTLLAYRDGARMVSGTELTNTEYMKTVESIGSRLLEAGFSFRQAVVLLSTIYSYTLSFVMEEQAVYPRPNERSPRYDIAKRKARLDAAELPLLRQSGPILFDKFDRRYKEGLELVLHGAAALKDQ</sequence>
<keyword evidence="9" id="KW-1185">Reference proteome</keyword>
<dbReference type="InterPro" id="IPR023772">
    <property type="entry name" value="DNA-bd_HTH_TetR-type_CS"/>
</dbReference>
<evidence type="ECO:0000256" key="4">
    <source>
        <dbReference type="ARBA" id="ARBA00023125"/>
    </source>
</evidence>
<dbReference type="GO" id="GO:0045892">
    <property type="term" value="P:negative regulation of DNA-templated transcription"/>
    <property type="evidence" value="ECO:0007669"/>
    <property type="project" value="InterPro"/>
</dbReference>
<dbReference type="PRINTS" id="PR00455">
    <property type="entry name" value="HTHTETR"/>
</dbReference>
<dbReference type="GO" id="GO:0046677">
    <property type="term" value="P:response to antibiotic"/>
    <property type="evidence" value="ECO:0007669"/>
    <property type="project" value="InterPro"/>
</dbReference>
<keyword evidence="5" id="KW-0804">Transcription</keyword>
<evidence type="ECO:0000256" key="3">
    <source>
        <dbReference type="ARBA" id="ARBA00023015"/>
    </source>
</evidence>
<dbReference type="InterPro" id="IPR003012">
    <property type="entry name" value="Tet_transcr_reg_TetR"/>
</dbReference>
<dbReference type="Proteomes" id="UP000535182">
    <property type="component" value="Unassembled WGS sequence"/>
</dbReference>
<dbReference type="Pfam" id="PF02909">
    <property type="entry name" value="TetR_C_1"/>
    <property type="match status" value="1"/>
</dbReference>
<evidence type="ECO:0000313" key="9">
    <source>
        <dbReference type="Proteomes" id="UP000535182"/>
    </source>
</evidence>
<dbReference type="SUPFAM" id="SSF48498">
    <property type="entry name" value="Tetracyclin repressor-like, C-terminal domain"/>
    <property type="match status" value="1"/>
</dbReference>
<dbReference type="InterPro" id="IPR004111">
    <property type="entry name" value="Repressor_TetR_C"/>
</dbReference>
<dbReference type="RefSeq" id="WP_183981583.1">
    <property type="nucleotide sequence ID" value="NZ_JACHEB010000018.1"/>
</dbReference>
<evidence type="ECO:0000256" key="1">
    <source>
        <dbReference type="ARBA" id="ARBA00002856"/>
    </source>
</evidence>
<dbReference type="Pfam" id="PF00440">
    <property type="entry name" value="TetR_N"/>
    <property type="match status" value="1"/>
</dbReference>
<keyword evidence="4 6" id="KW-0238">DNA-binding</keyword>
<gene>
    <name evidence="8" type="ORF">HDF14_005453</name>
</gene>
<dbReference type="InterPro" id="IPR036271">
    <property type="entry name" value="Tet_transcr_reg_TetR-rel_C_sf"/>
</dbReference>
<protein>
    <submittedName>
        <fullName evidence="8">AcrR family transcriptional regulator</fullName>
    </submittedName>
</protein>
<evidence type="ECO:0000313" key="8">
    <source>
        <dbReference type="EMBL" id="MBB5331804.1"/>
    </source>
</evidence>
<comment type="function">
    <text evidence="1">TetR is the repressor of the tetracycline resistance element; its N-terminal region forms a helix-turn-helix structure and binds DNA. Binding of tetracycline to TetR reduces the repressor affinity for the tetracycline resistance gene (tetA) promoter operator sites.</text>
</comment>
<dbReference type="SUPFAM" id="SSF46689">
    <property type="entry name" value="Homeodomain-like"/>
    <property type="match status" value="1"/>
</dbReference>
<dbReference type="Gene3D" id="1.10.10.60">
    <property type="entry name" value="Homeodomain-like"/>
    <property type="match status" value="1"/>
</dbReference>
<feature type="DNA-binding region" description="H-T-H motif" evidence="6">
    <location>
        <begin position="25"/>
        <end position="44"/>
    </location>
</feature>
<reference evidence="8 9" key="1">
    <citation type="submission" date="2020-08" db="EMBL/GenBank/DDBJ databases">
        <title>Genomic Encyclopedia of Type Strains, Phase IV (KMG-V): Genome sequencing to study the core and pangenomes of soil and plant-associated prokaryotes.</title>
        <authorList>
            <person name="Whitman W."/>
        </authorList>
    </citation>
    <scope>NUCLEOTIDE SEQUENCE [LARGE SCALE GENOMIC DNA]</scope>
    <source>
        <strain evidence="8 9">X5P2</strain>
    </source>
</reference>
<dbReference type="Gene3D" id="1.10.357.10">
    <property type="entry name" value="Tetracycline Repressor, domain 2"/>
    <property type="match status" value="1"/>
</dbReference>
<dbReference type="InterPro" id="IPR001647">
    <property type="entry name" value="HTH_TetR"/>
</dbReference>
<keyword evidence="2" id="KW-0678">Repressor</keyword>
<comment type="caution">
    <text evidence="8">The sequence shown here is derived from an EMBL/GenBank/DDBJ whole genome shotgun (WGS) entry which is preliminary data.</text>
</comment>
<dbReference type="AlphaFoldDB" id="A0A9X0QK54"/>
<dbReference type="PROSITE" id="PS50977">
    <property type="entry name" value="HTH_TETR_2"/>
    <property type="match status" value="1"/>
</dbReference>
<dbReference type="PRINTS" id="PR00400">
    <property type="entry name" value="TETREPRESSOR"/>
</dbReference>
<evidence type="ECO:0000256" key="2">
    <source>
        <dbReference type="ARBA" id="ARBA00022491"/>
    </source>
</evidence>
<evidence type="ECO:0000256" key="5">
    <source>
        <dbReference type="ARBA" id="ARBA00023163"/>
    </source>
</evidence>
<evidence type="ECO:0000256" key="6">
    <source>
        <dbReference type="PROSITE-ProRule" id="PRU00335"/>
    </source>
</evidence>
<proteinExistence type="predicted"/>
<name>A0A9X0QK54_9BACT</name>
<dbReference type="InterPro" id="IPR009057">
    <property type="entry name" value="Homeodomain-like_sf"/>
</dbReference>
<dbReference type="EMBL" id="JACHEB010000018">
    <property type="protein sequence ID" value="MBB5331804.1"/>
    <property type="molecule type" value="Genomic_DNA"/>
</dbReference>
<dbReference type="GO" id="GO:0003677">
    <property type="term" value="F:DNA binding"/>
    <property type="evidence" value="ECO:0007669"/>
    <property type="project" value="UniProtKB-UniRule"/>
</dbReference>
<feature type="domain" description="HTH tetR-type" evidence="7">
    <location>
        <begin position="2"/>
        <end position="62"/>
    </location>
</feature>